<keyword evidence="10" id="KW-0648">Protein biosynthesis</keyword>
<evidence type="ECO:0000256" key="2">
    <source>
        <dbReference type="ARBA" id="ARBA00013819"/>
    </source>
</evidence>
<feature type="region of interest" description="Disordered" evidence="12">
    <location>
        <begin position="12"/>
        <end position="31"/>
    </location>
</feature>
<keyword evidence="11" id="KW-0694">RNA-binding</keyword>
<dbReference type="Gene3D" id="2.130.10.10">
    <property type="entry name" value="YVTN repeat-like/Quinoprotein amine dehydrogenase"/>
    <property type="match status" value="2"/>
</dbReference>
<evidence type="ECO:0000256" key="4">
    <source>
        <dbReference type="ARBA" id="ARBA00022574"/>
    </source>
</evidence>
<evidence type="ECO:0000256" key="3">
    <source>
        <dbReference type="ARBA" id="ARBA00022540"/>
    </source>
</evidence>
<dbReference type="InterPro" id="IPR013979">
    <property type="entry name" value="TIF_beta_prop-like"/>
</dbReference>
<feature type="domain" description="RRM" evidence="13">
    <location>
        <begin position="193"/>
        <end position="277"/>
    </location>
</feature>
<name>A0ABP9YSG7_9FUNG</name>
<dbReference type="PROSITE" id="PS00518">
    <property type="entry name" value="ZF_RING_1"/>
    <property type="match status" value="1"/>
</dbReference>
<evidence type="ECO:0000256" key="11">
    <source>
        <dbReference type="PROSITE-ProRule" id="PRU00176"/>
    </source>
</evidence>
<evidence type="ECO:0000256" key="9">
    <source>
        <dbReference type="ARBA" id="ARBA00022845"/>
    </source>
</evidence>
<evidence type="ECO:0000313" key="15">
    <source>
        <dbReference type="Proteomes" id="UP001473302"/>
    </source>
</evidence>
<dbReference type="Pfam" id="PF00076">
    <property type="entry name" value="RRM_1"/>
    <property type="match status" value="1"/>
</dbReference>
<keyword evidence="15" id="KW-1185">Reference proteome</keyword>
<dbReference type="SUPFAM" id="SSF82171">
    <property type="entry name" value="DPP6 N-terminal domain-like"/>
    <property type="match status" value="1"/>
</dbReference>
<evidence type="ECO:0000313" key="14">
    <source>
        <dbReference type="EMBL" id="GAA5809809.1"/>
    </source>
</evidence>
<feature type="compositionally biased region" description="Low complexity" evidence="12">
    <location>
        <begin position="925"/>
        <end position="939"/>
    </location>
</feature>
<evidence type="ECO:0000256" key="10">
    <source>
        <dbReference type="ARBA" id="ARBA00022917"/>
    </source>
</evidence>
<evidence type="ECO:0000256" key="5">
    <source>
        <dbReference type="ARBA" id="ARBA00022723"/>
    </source>
</evidence>
<dbReference type="PANTHER" id="PTHR13227">
    <property type="entry name" value="EUKARYOTIC TRANSLATION INITIATION FACTOR 2A"/>
    <property type="match status" value="1"/>
</dbReference>
<protein>
    <recommendedName>
        <fullName evidence="2">Eukaryotic translation initiation factor 2A</fullName>
    </recommendedName>
</protein>
<dbReference type="InterPro" id="IPR012677">
    <property type="entry name" value="Nucleotide-bd_a/b_plait_sf"/>
</dbReference>
<dbReference type="Proteomes" id="UP001473302">
    <property type="component" value="Unassembled WGS sequence"/>
</dbReference>
<comment type="caution">
    <text evidence="14">The sequence shown here is derived from an EMBL/GenBank/DDBJ whole genome shotgun (WGS) entry which is preliminary data.</text>
</comment>
<dbReference type="InterPro" id="IPR035979">
    <property type="entry name" value="RBD_domain_sf"/>
</dbReference>
<evidence type="ECO:0000256" key="12">
    <source>
        <dbReference type="SAM" id="MobiDB-lite"/>
    </source>
</evidence>
<sequence length="996" mass="112258">MKTENYITLVTDKPRPLPINPPGSNKKKASATARQPCYSLFDTVSAPLNWLDKKPSRKHSVSVDGSDTLKYENKYAGFWRRASLPNKQDFLNLSSCALCNLLIYSTNNNMCHHSICQHCITLSSCPLCPKELMSSPPSSLTPSSTSLFNHLPSPDPYNDSFIDLIYPHQDEKFYIGDLLSPSFDYIRDTDEFYCVKLANIPWDVSQKDIKLFFKDFELPCESIHAQSIHIMMDRMTGKTLSDCYIEFPNKSEAQRAIEYGNQRFLKNRIVSATLSSHQQFLEIVFPNWATGTQANPVTRNNLQCFVTPEEITSLLTICKNYKLYFSRKCAERPFENVITIATKYPWEKLELATEEQRNCIFDLLKSSIDALKLHLSKVAHIDHSLLDRMLRAGILCPAFTDQQKTTLLESAGYAFDIETFMSQKTDLHKQDVYVLPPPPSPVRSQKELTIWDGYPAFKAAENFQKPEVSSRMFHYSRYGHVYAYLTSQSVKVYDAATLEQFCEIERPNVIDFWLSPQGSYLATWERPTKLEDGSGSNNLIVWDAKTGEQIAAFSQKAQNNWNFQWTDDEKYCARMVTGEIQFWESNNISKGVWSRLKLEGVAQFSLSPGKAPAVAVFIPEKNGAPAIVRMFSIPNFSTALSNKTFYKADRITMYWNDLGTNLLVLTMTDVDKSNKSYYGETNLYYLAVAGNFDCRVALDKEGPIHDVTWGPDSKEFIVCYGSMPAKTTLFDHRATPIFDFGINPRNFVKYNPQGRTICIAGFGNLNGTVDLWDRKSLKKINTFAASNASHCEWSPCGRYLLTATLTPRLRVDNGFKLWHHSGTLIYEESVDELYQIGYRPEPASRYPMRSISPPPNPIKILPTTGSGAKASAAPAGAYRPPHLRGSATPTSLSDRAAALDGVGKSAVSSRRIVGAKGSPKSNGRAAPAPAAPKAPQEPAMSEEEKQKKIRNLEKKLRQIRDLKDKLKHGEELAPAQQQKLTSEVSVMRELANLRIE</sequence>
<dbReference type="Gene3D" id="3.30.70.330">
    <property type="match status" value="1"/>
</dbReference>
<dbReference type="InterPro" id="IPR015943">
    <property type="entry name" value="WD40/YVTN_repeat-like_dom_sf"/>
</dbReference>
<dbReference type="InterPro" id="IPR011387">
    <property type="entry name" value="TIF2A"/>
</dbReference>
<keyword evidence="3" id="KW-0396">Initiation factor</keyword>
<dbReference type="CDD" id="cd12254">
    <property type="entry name" value="RRM_hnRNPH_ESRPs_RBM12_like"/>
    <property type="match status" value="1"/>
</dbReference>
<keyword evidence="5" id="KW-0479">Metal-binding</keyword>
<evidence type="ECO:0000256" key="7">
    <source>
        <dbReference type="ARBA" id="ARBA00022771"/>
    </source>
</evidence>
<dbReference type="SUPFAM" id="SSF54928">
    <property type="entry name" value="RNA-binding domain, RBD"/>
    <property type="match status" value="1"/>
</dbReference>
<feature type="region of interest" description="Disordered" evidence="12">
    <location>
        <begin position="864"/>
        <end position="953"/>
    </location>
</feature>
<evidence type="ECO:0000256" key="6">
    <source>
        <dbReference type="ARBA" id="ARBA00022737"/>
    </source>
</evidence>
<dbReference type="InterPro" id="IPR017907">
    <property type="entry name" value="Znf_RING_CS"/>
</dbReference>
<gene>
    <name evidence="14" type="ORF">MFLAVUS_003224</name>
</gene>
<keyword evidence="9" id="KW-0810">Translation regulation</keyword>
<evidence type="ECO:0000256" key="1">
    <source>
        <dbReference type="ARBA" id="ARBA00009573"/>
    </source>
</evidence>
<organism evidence="14 15">
    <name type="scientific">Mucor flavus</name>
    <dbReference type="NCBI Taxonomy" id="439312"/>
    <lineage>
        <taxon>Eukaryota</taxon>
        <taxon>Fungi</taxon>
        <taxon>Fungi incertae sedis</taxon>
        <taxon>Mucoromycota</taxon>
        <taxon>Mucoromycotina</taxon>
        <taxon>Mucoromycetes</taxon>
        <taxon>Mucorales</taxon>
        <taxon>Mucorineae</taxon>
        <taxon>Mucoraceae</taxon>
        <taxon>Mucor</taxon>
    </lineage>
</organism>
<keyword evidence="6" id="KW-0677">Repeat</keyword>
<dbReference type="SUPFAM" id="SSF57850">
    <property type="entry name" value="RING/U-box"/>
    <property type="match status" value="1"/>
</dbReference>
<keyword evidence="4" id="KW-0853">WD repeat</keyword>
<accession>A0ABP9YSG7</accession>
<dbReference type="InterPro" id="IPR000504">
    <property type="entry name" value="RRM_dom"/>
</dbReference>
<proteinExistence type="inferred from homology"/>
<dbReference type="Pfam" id="PF08662">
    <property type="entry name" value="eIF2A"/>
    <property type="match status" value="1"/>
</dbReference>
<reference evidence="14 15" key="1">
    <citation type="submission" date="2024-04" db="EMBL/GenBank/DDBJ databases">
        <title>genome sequences of Mucor flavus KT1a and Helicostylum pulchrum KT1b strains isolated from the surface of a dry-aged beef.</title>
        <authorList>
            <person name="Toyotome T."/>
            <person name="Hosono M."/>
            <person name="Torimaru M."/>
            <person name="Fukuda K."/>
            <person name="Mikami N."/>
        </authorList>
    </citation>
    <scope>NUCLEOTIDE SEQUENCE [LARGE SCALE GENOMIC DNA]</scope>
    <source>
        <strain evidence="14 15">KT1a</strain>
    </source>
</reference>
<dbReference type="SMART" id="SM00360">
    <property type="entry name" value="RRM"/>
    <property type="match status" value="1"/>
</dbReference>
<feature type="compositionally biased region" description="Basic and acidic residues" evidence="12">
    <location>
        <begin position="942"/>
        <end position="953"/>
    </location>
</feature>
<comment type="similarity">
    <text evidence="1">Belongs to the WD repeat EIF2A family.</text>
</comment>
<feature type="compositionally biased region" description="Low complexity" evidence="12">
    <location>
        <begin position="864"/>
        <end position="877"/>
    </location>
</feature>
<evidence type="ECO:0000259" key="13">
    <source>
        <dbReference type="PROSITE" id="PS50102"/>
    </source>
</evidence>
<evidence type="ECO:0000256" key="8">
    <source>
        <dbReference type="ARBA" id="ARBA00022833"/>
    </source>
</evidence>
<dbReference type="PROSITE" id="PS50102">
    <property type="entry name" value="RRM"/>
    <property type="match status" value="1"/>
</dbReference>
<dbReference type="EMBL" id="BAABUK010000006">
    <property type="protein sequence ID" value="GAA5809809.1"/>
    <property type="molecule type" value="Genomic_DNA"/>
</dbReference>
<dbReference type="PANTHER" id="PTHR13227:SF0">
    <property type="entry name" value="EUKARYOTIC TRANSLATION INITIATION FACTOR 2A"/>
    <property type="match status" value="1"/>
</dbReference>
<keyword evidence="8" id="KW-0862">Zinc</keyword>
<keyword evidence="7" id="KW-0863">Zinc-finger</keyword>